<sequence length="133" mass="14360">MDTLQYQSNQPSKILAPPNLALSGSPHATTTATADAFHCSGGKNQVQAPLSILSKCLALSDLGLCSSCVQTYQPPFPPPALKSDYEAALRPHFRLRLSKPYPVLDREGYTNSKLRAVIMDVELATCSSLLMIP</sequence>
<accession>W7LJP1</accession>
<name>W7LJP1_GIBM7</name>
<gene>
    <name evidence="1" type="ORF">FVEG_15045</name>
</gene>
<evidence type="ECO:0000313" key="1">
    <source>
        <dbReference type="EMBL" id="EWG39608.1"/>
    </source>
</evidence>
<dbReference type="AlphaFoldDB" id="W7LJP1"/>
<dbReference type="EMBL" id="CM000583">
    <property type="protein sequence ID" value="EWG39608.1"/>
    <property type="molecule type" value="Genomic_DNA"/>
</dbReference>
<dbReference type="VEuPathDB" id="FungiDB:FVEG_15045"/>
<organism evidence="1 2">
    <name type="scientific">Gibberella moniliformis (strain M3125 / FGSC 7600)</name>
    <name type="common">Maize ear and stalk rot fungus</name>
    <name type="synonym">Fusarium verticillioides</name>
    <dbReference type="NCBI Taxonomy" id="334819"/>
    <lineage>
        <taxon>Eukaryota</taxon>
        <taxon>Fungi</taxon>
        <taxon>Dikarya</taxon>
        <taxon>Ascomycota</taxon>
        <taxon>Pezizomycotina</taxon>
        <taxon>Sordariomycetes</taxon>
        <taxon>Hypocreomycetidae</taxon>
        <taxon>Hypocreales</taxon>
        <taxon>Nectriaceae</taxon>
        <taxon>Fusarium</taxon>
        <taxon>Fusarium fujikuroi species complex</taxon>
    </lineage>
</organism>
<dbReference type="KEGG" id="fvr:FVEG_15045"/>
<dbReference type="EMBL" id="DS022243">
    <property type="protein sequence ID" value="EWG39608.1"/>
    <property type="molecule type" value="Genomic_DNA"/>
</dbReference>
<dbReference type="OrthoDB" id="10646585at2759"/>
<proteinExistence type="predicted"/>
<dbReference type="RefSeq" id="XP_018745799.1">
    <property type="nucleotide sequence ID" value="XM_018904138.1"/>
</dbReference>
<dbReference type="Proteomes" id="UP000009096">
    <property type="component" value="Chromosome 6"/>
</dbReference>
<keyword evidence="2" id="KW-1185">Reference proteome</keyword>
<evidence type="ECO:0000313" key="2">
    <source>
        <dbReference type="Proteomes" id="UP000009096"/>
    </source>
</evidence>
<protein>
    <submittedName>
        <fullName evidence="1">Uncharacterized protein</fullName>
    </submittedName>
</protein>
<dbReference type="GeneID" id="30071921"/>
<reference evidence="1 2" key="1">
    <citation type="journal article" date="2010" name="Nature">
        <title>Comparative genomics reveals mobile pathogenicity chromosomes in Fusarium.</title>
        <authorList>
            <person name="Ma L.J."/>
            <person name="van der Does H.C."/>
            <person name="Borkovich K.A."/>
            <person name="Coleman J.J."/>
            <person name="Daboussi M.J."/>
            <person name="Di Pietro A."/>
            <person name="Dufresne M."/>
            <person name="Freitag M."/>
            <person name="Grabherr M."/>
            <person name="Henrissat B."/>
            <person name="Houterman P.M."/>
            <person name="Kang S."/>
            <person name="Shim W.B."/>
            <person name="Woloshuk C."/>
            <person name="Xie X."/>
            <person name="Xu J.R."/>
            <person name="Antoniw J."/>
            <person name="Baker S.E."/>
            <person name="Bluhm B.H."/>
            <person name="Breakspear A."/>
            <person name="Brown D.W."/>
            <person name="Butchko R.A."/>
            <person name="Chapman S."/>
            <person name="Coulson R."/>
            <person name="Coutinho P.M."/>
            <person name="Danchin E.G."/>
            <person name="Diener A."/>
            <person name="Gale L.R."/>
            <person name="Gardiner D.M."/>
            <person name="Goff S."/>
            <person name="Hammond-Kosack K.E."/>
            <person name="Hilburn K."/>
            <person name="Hua-Van A."/>
            <person name="Jonkers W."/>
            <person name="Kazan K."/>
            <person name="Kodira C.D."/>
            <person name="Koehrsen M."/>
            <person name="Kumar L."/>
            <person name="Lee Y.H."/>
            <person name="Li L."/>
            <person name="Manners J.M."/>
            <person name="Miranda-Saavedra D."/>
            <person name="Mukherjee M."/>
            <person name="Park G."/>
            <person name="Park J."/>
            <person name="Park S.Y."/>
            <person name="Proctor R.H."/>
            <person name="Regev A."/>
            <person name="Ruiz-Roldan M.C."/>
            <person name="Sain D."/>
            <person name="Sakthikumar S."/>
            <person name="Sykes S."/>
            <person name="Schwartz D.C."/>
            <person name="Turgeon B.G."/>
            <person name="Wapinski I."/>
            <person name="Yoder O."/>
            <person name="Young S."/>
            <person name="Zeng Q."/>
            <person name="Zhou S."/>
            <person name="Galagan J."/>
            <person name="Cuomo C.A."/>
            <person name="Kistler H.C."/>
            <person name="Rep M."/>
        </authorList>
    </citation>
    <scope>NUCLEOTIDE SEQUENCE [LARGE SCALE GENOMIC DNA]</scope>
    <source>
        <strain evidence="2">M3125 / FGSC 7600</strain>
    </source>
</reference>